<dbReference type="KEGG" id="vg:28801093"/>
<name>A0A0K0NL53_9CAUD</name>
<protein>
    <submittedName>
        <fullName evidence="2">Putative structural protein</fullName>
    </submittedName>
</protein>
<feature type="region of interest" description="Disordered" evidence="1">
    <location>
        <begin position="1"/>
        <end position="25"/>
    </location>
</feature>
<proteinExistence type="predicted"/>
<accession>A0A0K0NL53</accession>
<dbReference type="EMBL" id="KR063280">
    <property type="protein sequence ID" value="AKL88324.1"/>
    <property type="molecule type" value="Genomic_DNA"/>
</dbReference>
<evidence type="ECO:0000313" key="3">
    <source>
        <dbReference type="Proteomes" id="UP000203886"/>
    </source>
</evidence>
<reference evidence="2 3" key="1">
    <citation type="journal article" date="2015" name="PLoS ONE">
        <title>Lysis to Kill: Evaluation of the Lytic Abilities, and Genomics of Nine Bacteriophages Infective for Gordonia spp. and Their Potential Use in Activated Sludge Foam Biocontrol.</title>
        <authorList>
            <person name="Dyson Z.A."/>
            <person name="Tucci J."/>
            <person name="Seviour R.J."/>
            <person name="Petrovski S."/>
        </authorList>
    </citation>
    <scope>NUCLEOTIDE SEQUENCE [LARGE SCALE GENOMIC DNA]</scope>
</reference>
<keyword evidence="3" id="KW-1185">Reference proteome</keyword>
<organism evidence="2 3">
    <name type="scientific">Gordonia phage GMA6</name>
    <dbReference type="NCBI Taxonomy" id="1647285"/>
    <lineage>
        <taxon>Viruses</taxon>
        <taxon>Duplodnaviria</taxon>
        <taxon>Heunggongvirae</taxon>
        <taxon>Uroviricota</taxon>
        <taxon>Caudoviricetes</taxon>
        <taxon>Bendigovirus</taxon>
        <taxon>Bendigovirus GMA6</taxon>
    </lineage>
</organism>
<gene>
    <name evidence="2" type="ORF">GMA6_43</name>
</gene>
<dbReference type="GeneID" id="28801093"/>
<dbReference type="RefSeq" id="YP_009273525.1">
    <property type="nucleotide sequence ID" value="NC_030906.1"/>
</dbReference>
<dbReference type="Proteomes" id="UP000203886">
    <property type="component" value="Segment"/>
</dbReference>
<sequence>MTETRTPRMRLPQWSSGTTDSPSREDFNEAFFNLEKWAGRFEYGPLDDRPSPEVEGRYYVDTDGVIYRDTGTQWAQVGFPKNAVKITKTEGNDPALWIDLPAGTTADAIRTTHDNKNRFRVQANGDVVASSTRLYQSDAAAPANNLPHTVGVTSKSANASGVTVYGAMAQSGNLIETKTSTSADLTQITASGDVNTLGRLMAGSLTPQDAQLYIQNSGTTRPALLARTNTTLPNANTAVAVENQSGATQLLKLDNSGRLAVGNRDNKAINAADNVAVNSNYTATNSGTSSLIQAQLVFRNTASGFGVGGLVVRQQPGDTSAGSSLGVVAGTAGADGLAPERVRFGVNDAKHGARFVANEPDWAPVVVRGAVSQAADLLLAQDSDENKVAGINYRGDGVLRSLATTGTGLNAFSGPITSAGEIQGTNLRVIQGSGNNAGVLSQIKTTATTGQHFLAQDENGAAKARLNRDGTLEIGMDTNAVAAGAVLLTMRGQQYRQNGRKLQSYDQAAQRWSTFESAFAAEYYTQTSQSVKNAWVAINWFGETNDTENAFGFTSGSSKITVPFTGWYDVRALAHCSMNFTGAGSATFRINNNLELKYRRDYAKAVGFDVVTLSLNDLVYLNANDTLEFMIQIDSFFFTANTLNSGDYRSRCAIRFAGYA</sequence>
<evidence type="ECO:0000313" key="2">
    <source>
        <dbReference type="EMBL" id="AKL88324.1"/>
    </source>
</evidence>
<evidence type="ECO:0000256" key="1">
    <source>
        <dbReference type="SAM" id="MobiDB-lite"/>
    </source>
</evidence>